<dbReference type="EMBL" id="JARJLG010000067">
    <property type="protein sequence ID" value="KAJ7754396.1"/>
    <property type="molecule type" value="Genomic_DNA"/>
</dbReference>
<protein>
    <submittedName>
        <fullName evidence="1">Uncharacterized protein</fullName>
    </submittedName>
</protein>
<organism evidence="1 2">
    <name type="scientific">Mycena maculata</name>
    <dbReference type="NCBI Taxonomy" id="230809"/>
    <lineage>
        <taxon>Eukaryota</taxon>
        <taxon>Fungi</taxon>
        <taxon>Dikarya</taxon>
        <taxon>Basidiomycota</taxon>
        <taxon>Agaricomycotina</taxon>
        <taxon>Agaricomycetes</taxon>
        <taxon>Agaricomycetidae</taxon>
        <taxon>Agaricales</taxon>
        <taxon>Marasmiineae</taxon>
        <taxon>Mycenaceae</taxon>
        <taxon>Mycena</taxon>
    </lineage>
</organism>
<sequence>MNDEDGPLNAEKFYSHLFRGGRQPRASDTAEALQLVVTELKARNIPYERWIPFIHMGV</sequence>
<reference evidence="1" key="1">
    <citation type="submission" date="2023-03" db="EMBL/GenBank/DDBJ databases">
        <title>Massive genome expansion in bonnet fungi (Mycena s.s.) driven by repeated elements and novel gene families across ecological guilds.</title>
        <authorList>
            <consortium name="Lawrence Berkeley National Laboratory"/>
            <person name="Harder C.B."/>
            <person name="Miyauchi S."/>
            <person name="Viragh M."/>
            <person name="Kuo A."/>
            <person name="Thoen E."/>
            <person name="Andreopoulos B."/>
            <person name="Lu D."/>
            <person name="Skrede I."/>
            <person name="Drula E."/>
            <person name="Henrissat B."/>
            <person name="Morin E."/>
            <person name="Kohler A."/>
            <person name="Barry K."/>
            <person name="LaButti K."/>
            <person name="Morin E."/>
            <person name="Salamov A."/>
            <person name="Lipzen A."/>
            <person name="Mereny Z."/>
            <person name="Hegedus B."/>
            <person name="Baldrian P."/>
            <person name="Stursova M."/>
            <person name="Weitz H."/>
            <person name="Taylor A."/>
            <person name="Grigoriev I.V."/>
            <person name="Nagy L.G."/>
            <person name="Martin F."/>
            <person name="Kauserud H."/>
        </authorList>
    </citation>
    <scope>NUCLEOTIDE SEQUENCE</scope>
    <source>
        <strain evidence="1">CBHHK188m</strain>
    </source>
</reference>
<evidence type="ECO:0000313" key="1">
    <source>
        <dbReference type="EMBL" id="KAJ7754396.1"/>
    </source>
</evidence>
<dbReference type="AlphaFoldDB" id="A0AAD7NCU7"/>
<proteinExistence type="predicted"/>
<keyword evidence="2" id="KW-1185">Reference proteome</keyword>
<gene>
    <name evidence="1" type="ORF">DFH07DRAFT_743791</name>
</gene>
<comment type="caution">
    <text evidence="1">The sequence shown here is derived from an EMBL/GenBank/DDBJ whole genome shotgun (WGS) entry which is preliminary data.</text>
</comment>
<evidence type="ECO:0000313" key="2">
    <source>
        <dbReference type="Proteomes" id="UP001215280"/>
    </source>
</evidence>
<dbReference type="Proteomes" id="UP001215280">
    <property type="component" value="Unassembled WGS sequence"/>
</dbReference>
<name>A0AAD7NCU7_9AGAR</name>
<accession>A0AAD7NCU7</accession>